<comment type="catalytic activity">
    <reaction evidence="10 11">
        <text>D-alanyl-D-alanine + UDP-N-acetyl-alpha-D-muramoyl-L-alanyl-gamma-D-glutamyl-meso-2,6-diaminopimelate + ATP = UDP-N-acetyl-alpha-D-muramoyl-L-alanyl-gamma-D-glutamyl-meso-2,6-diaminopimeloyl-D-alanyl-D-alanine + ADP + phosphate + H(+)</text>
        <dbReference type="Rhea" id="RHEA:28374"/>
        <dbReference type="ChEBI" id="CHEBI:15378"/>
        <dbReference type="ChEBI" id="CHEBI:30616"/>
        <dbReference type="ChEBI" id="CHEBI:43474"/>
        <dbReference type="ChEBI" id="CHEBI:57822"/>
        <dbReference type="ChEBI" id="CHEBI:61386"/>
        <dbReference type="ChEBI" id="CHEBI:83905"/>
        <dbReference type="ChEBI" id="CHEBI:456216"/>
        <dbReference type="EC" id="6.3.2.10"/>
    </reaction>
</comment>
<dbReference type="EMBL" id="FNYK01000005">
    <property type="protein sequence ID" value="SEI47091.1"/>
    <property type="molecule type" value="Genomic_DNA"/>
</dbReference>
<dbReference type="HAMAP" id="MF_02019">
    <property type="entry name" value="MurF"/>
    <property type="match status" value="1"/>
</dbReference>
<evidence type="ECO:0000256" key="3">
    <source>
        <dbReference type="ARBA" id="ARBA00022618"/>
    </source>
</evidence>
<keyword evidence="2 10" id="KW-0436">Ligase</keyword>
<dbReference type="NCBIfam" id="TIGR01143">
    <property type="entry name" value="murF"/>
    <property type="match status" value="1"/>
</dbReference>
<keyword evidence="9 10" id="KW-0961">Cell wall biogenesis/degradation</keyword>
<dbReference type="GO" id="GO:0005737">
    <property type="term" value="C:cytoplasm"/>
    <property type="evidence" value="ECO:0007669"/>
    <property type="project" value="UniProtKB-SubCell"/>
</dbReference>
<dbReference type="PANTHER" id="PTHR43024">
    <property type="entry name" value="UDP-N-ACETYLMURAMOYL-TRIPEPTIDE--D-ALANYL-D-ALANINE LIGASE"/>
    <property type="match status" value="1"/>
</dbReference>
<dbReference type="InterPro" id="IPR004101">
    <property type="entry name" value="Mur_ligase_C"/>
</dbReference>
<dbReference type="GO" id="GO:0009252">
    <property type="term" value="P:peptidoglycan biosynthetic process"/>
    <property type="evidence" value="ECO:0007669"/>
    <property type="project" value="UniProtKB-UniRule"/>
</dbReference>
<dbReference type="GO" id="GO:0008360">
    <property type="term" value="P:regulation of cell shape"/>
    <property type="evidence" value="ECO:0007669"/>
    <property type="project" value="UniProtKB-KW"/>
</dbReference>
<comment type="similarity">
    <text evidence="10">Belongs to the MurCDEF family. MurF subfamily.</text>
</comment>
<name>A0A1H6QTR1_9FIRM</name>
<evidence type="ECO:0000256" key="2">
    <source>
        <dbReference type="ARBA" id="ARBA00022598"/>
    </source>
</evidence>
<accession>A0A1H6QTR1</accession>
<dbReference type="InterPro" id="IPR036615">
    <property type="entry name" value="Mur_ligase_C_dom_sf"/>
</dbReference>
<evidence type="ECO:0000259" key="13">
    <source>
        <dbReference type="Pfam" id="PF02875"/>
    </source>
</evidence>
<dbReference type="STRING" id="322505.SAMN04487836_10551"/>
<dbReference type="Gene3D" id="3.40.1390.10">
    <property type="entry name" value="MurE/MurF, N-terminal domain"/>
    <property type="match status" value="1"/>
</dbReference>
<dbReference type="Pfam" id="PF02875">
    <property type="entry name" value="Mur_ligase_C"/>
    <property type="match status" value="1"/>
</dbReference>
<comment type="subcellular location">
    <subcellularLocation>
        <location evidence="10 11">Cytoplasm</location>
    </subcellularLocation>
</comment>
<dbReference type="InterPro" id="IPR035911">
    <property type="entry name" value="MurE/MurF_N"/>
</dbReference>
<evidence type="ECO:0000256" key="11">
    <source>
        <dbReference type="RuleBase" id="RU004136"/>
    </source>
</evidence>
<dbReference type="InterPro" id="IPR051046">
    <property type="entry name" value="MurCDEF_CellWall_CoF430Synth"/>
</dbReference>
<organism evidence="15 16">
    <name type="scientific">Sharpea azabuensis</name>
    <dbReference type="NCBI Taxonomy" id="322505"/>
    <lineage>
        <taxon>Bacteria</taxon>
        <taxon>Bacillati</taxon>
        <taxon>Bacillota</taxon>
        <taxon>Erysipelotrichia</taxon>
        <taxon>Erysipelotrichales</taxon>
        <taxon>Coprobacillaceae</taxon>
        <taxon>Sharpea</taxon>
    </lineage>
</organism>
<dbReference type="GO" id="GO:0047480">
    <property type="term" value="F:UDP-N-acetylmuramoyl-tripeptide-D-alanyl-D-alanine ligase activity"/>
    <property type="evidence" value="ECO:0007669"/>
    <property type="project" value="UniProtKB-UniRule"/>
</dbReference>
<dbReference type="Gene3D" id="3.40.1190.10">
    <property type="entry name" value="Mur-like, catalytic domain"/>
    <property type="match status" value="1"/>
</dbReference>
<dbReference type="Gene3D" id="3.90.190.20">
    <property type="entry name" value="Mur ligase, C-terminal domain"/>
    <property type="match status" value="1"/>
</dbReference>
<dbReference type="UniPathway" id="UPA00219"/>
<dbReference type="AlphaFoldDB" id="A0A1H6QTR1"/>
<feature type="binding site" evidence="10">
    <location>
        <begin position="106"/>
        <end position="112"/>
    </location>
    <ligand>
        <name>ATP</name>
        <dbReference type="ChEBI" id="CHEBI:30616"/>
    </ligand>
</feature>
<dbReference type="InterPro" id="IPR000713">
    <property type="entry name" value="Mur_ligase_N"/>
</dbReference>
<evidence type="ECO:0000256" key="7">
    <source>
        <dbReference type="ARBA" id="ARBA00022984"/>
    </source>
</evidence>
<evidence type="ECO:0000256" key="5">
    <source>
        <dbReference type="ARBA" id="ARBA00022840"/>
    </source>
</evidence>
<evidence type="ECO:0000256" key="8">
    <source>
        <dbReference type="ARBA" id="ARBA00023306"/>
    </source>
</evidence>
<keyword evidence="4 10" id="KW-0547">Nucleotide-binding</keyword>
<dbReference type="GO" id="GO:0071555">
    <property type="term" value="P:cell wall organization"/>
    <property type="evidence" value="ECO:0007669"/>
    <property type="project" value="UniProtKB-KW"/>
</dbReference>
<comment type="pathway">
    <text evidence="10 11">Cell wall biogenesis; peptidoglycan biosynthesis.</text>
</comment>
<dbReference type="InterPro" id="IPR013221">
    <property type="entry name" value="Mur_ligase_cen"/>
</dbReference>
<evidence type="ECO:0000313" key="16">
    <source>
        <dbReference type="Proteomes" id="UP000183028"/>
    </source>
</evidence>
<keyword evidence="5 10" id="KW-0067">ATP-binding</keyword>
<evidence type="ECO:0000313" key="15">
    <source>
        <dbReference type="EMBL" id="SEI47091.1"/>
    </source>
</evidence>
<dbReference type="InterPro" id="IPR036565">
    <property type="entry name" value="Mur-like_cat_sf"/>
</dbReference>
<evidence type="ECO:0000256" key="10">
    <source>
        <dbReference type="HAMAP-Rule" id="MF_02019"/>
    </source>
</evidence>
<dbReference type="InterPro" id="IPR005863">
    <property type="entry name" value="UDP-N-AcMur_synth"/>
</dbReference>
<evidence type="ECO:0000256" key="9">
    <source>
        <dbReference type="ARBA" id="ARBA00023316"/>
    </source>
</evidence>
<keyword evidence="6 10" id="KW-0133">Cell shape</keyword>
<dbReference type="Pfam" id="PF01225">
    <property type="entry name" value="Mur_ligase"/>
    <property type="match status" value="1"/>
</dbReference>
<keyword evidence="1 10" id="KW-0963">Cytoplasm</keyword>
<dbReference type="eggNOG" id="COG0770">
    <property type="taxonomic scope" value="Bacteria"/>
</dbReference>
<protein>
    <recommendedName>
        <fullName evidence="10 11">UDP-N-acetylmuramoyl-tripeptide--D-alanyl-D-alanine ligase</fullName>
        <ecNumber evidence="10 11">6.3.2.10</ecNumber>
    </recommendedName>
    <alternativeName>
        <fullName evidence="10">D-alanyl-D-alanine-adding enzyme</fullName>
    </alternativeName>
</protein>
<dbReference type="GO" id="GO:0005524">
    <property type="term" value="F:ATP binding"/>
    <property type="evidence" value="ECO:0007669"/>
    <property type="project" value="UniProtKB-UniRule"/>
</dbReference>
<feature type="domain" description="Mur ligase N-terminal catalytic" evidence="12">
    <location>
        <begin position="22"/>
        <end position="91"/>
    </location>
</feature>
<reference evidence="16" key="1">
    <citation type="submission" date="2016-10" db="EMBL/GenBank/DDBJ databases">
        <authorList>
            <person name="Varghese N."/>
        </authorList>
    </citation>
    <scope>NUCLEOTIDE SEQUENCE [LARGE SCALE GENOMIC DNA]</scope>
    <source>
        <strain evidence="16">DSM 20406</strain>
    </source>
</reference>
<keyword evidence="7 10" id="KW-0573">Peptidoglycan synthesis</keyword>
<keyword evidence="3 10" id="KW-0132">Cell division</keyword>
<feature type="domain" description="Mur ligase central" evidence="14">
    <location>
        <begin position="104"/>
        <end position="288"/>
    </location>
</feature>
<proteinExistence type="inferred from homology"/>
<dbReference type="GO" id="GO:0051301">
    <property type="term" value="P:cell division"/>
    <property type="evidence" value="ECO:0007669"/>
    <property type="project" value="UniProtKB-KW"/>
</dbReference>
<dbReference type="SUPFAM" id="SSF53244">
    <property type="entry name" value="MurD-like peptide ligases, peptide-binding domain"/>
    <property type="match status" value="1"/>
</dbReference>
<evidence type="ECO:0000256" key="1">
    <source>
        <dbReference type="ARBA" id="ARBA00022490"/>
    </source>
</evidence>
<comment type="function">
    <text evidence="10 11">Involved in cell wall formation. Catalyzes the final step in the synthesis of UDP-N-acetylmuramoyl-pentapeptide, the precursor of murein.</text>
</comment>
<sequence length="449" mass="49271">MKIEEIVKATKGQLLSGNENDEVTGITQDTRHVNPGYLYIPLMGKRDGHDFIPQAFEKGAIASLTNHPIEDMHHNLILVQDTHQAMGDIARYMREKSQALVVGVTGSVGKTSTKDMIASVVAQSYTTLKTQGNFNNDIGVPLTIFNYQHEEAMVIEMGMNHLGEIDYLTHIAMPDVAVITNVGTAHIGEVGSRENILKAKMEITHGLKKGGRLIVNGDNDMLARVNSTNDYEVYKVGIDGDVDLKAYDIALNEAGSVFKADINGQDETFVVNEPGKHFIYNALSAIAVGLSLNIPVEKIKRGIATFELTKNRADMFTLKGGIKVFDGTYNANLDSMKASIDVLAQYQGRKIAVLADMLELGDYEEKLHREVGQYCCDKHLDVVLTVGKAANYISDVCKTNGIDTKHFEDNNALVQYLLPNLQEGDVILVKGSNGMKLKEVISALKEKEA</sequence>
<dbReference type="OrthoDB" id="9801978at2"/>
<dbReference type="PANTHER" id="PTHR43024:SF1">
    <property type="entry name" value="UDP-N-ACETYLMURAMOYL-TRIPEPTIDE--D-ALANYL-D-ALANINE LIGASE"/>
    <property type="match status" value="1"/>
</dbReference>
<evidence type="ECO:0000256" key="4">
    <source>
        <dbReference type="ARBA" id="ARBA00022741"/>
    </source>
</evidence>
<keyword evidence="16" id="KW-1185">Reference proteome</keyword>
<dbReference type="GO" id="GO:0008766">
    <property type="term" value="F:UDP-N-acetylmuramoylalanyl-D-glutamyl-2,6-diaminopimelate-D-alanyl-D-alanine ligase activity"/>
    <property type="evidence" value="ECO:0007669"/>
    <property type="project" value="RHEA"/>
</dbReference>
<evidence type="ECO:0000259" key="14">
    <source>
        <dbReference type="Pfam" id="PF08245"/>
    </source>
</evidence>
<gene>
    <name evidence="10" type="primary">murF</name>
    <name evidence="15" type="ORF">SAMN04487834_100534</name>
</gene>
<dbReference type="Pfam" id="PF08245">
    <property type="entry name" value="Mur_ligase_M"/>
    <property type="match status" value="1"/>
</dbReference>
<dbReference type="RefSeq" id="WP_074731267.1">
    <property type="nucleotide sequence ID" value="NZ_CACVPP010000043.1"/>
</dbReference>
<keyword evidence="8 10" id="KW-0131">Cell cycle</keyword>
<dbReference type="SUPFAM" id="SSF53623">
    <property type="entry name" value="MurD-like peptide ligases, catalytic domain"/>
    <property type="match status" value="1"/>
</dbReference>
<evidence type="ECO:0000256" key="6">
    <source>
        <dbReference type="ARBA" id="ARBA00022960"/>
    </source>
</evidence>
<evidence type="ECO:0000259" key="12">
    <source>
        <dbReference type="Pfam" id="PF01225"/>
    </source>
</evidence>
<dbReference type="SUPFAM" id="SSF63418">
    <property type="entry name" value="MurE/MurF N-terminal domain"/>
    <property type="match status" value="1"/>
</dbReference>
<feature type="domain" description="Mur ligase C-terminal" evidence="13">
    <location>
        <begin position="312"/>
        <end position="432"/>
    </location>
</feature>
<dbReference type="EC" id="6.3.2.10" evidence="10 11"/>
<dbReference type="Proteomes" id="UP000183028">
    <property type="component" value="Unassembled WGS sequence"/>
</dbReference>